<feature type="region of interest" description="Disordered" evidence="10">
    <location>
        <begin position="279"/>
        <end position="453"/>
    </location>
</feature>
<protein>
    <recommendedName>
        <fullName evidence="11">Formamidopyrimidine-DNA glycosylase catalytic domain-containing protein</fullName>
    </recommendedName>
</protein>
<keyword evidence="13" id="KW-1185">Reference proteome</keyword>
<dbReference type="RefSeq" id="XP_069302710.1">
    <property type="nucleotide sequence ID" value="XM_069456040.1"/>
</dbReference>
<name>A0ABR3U939_9PLEO</name>
<evidence type="ECO:0000256" key="4">
    <source>
        <dbReference type="ARBA" id="ARBA00022801"/>
    </source>
</evidence>
<feature type="compositionally biased region" description="Basic and acidic residues" evidence="10">
    <location>
        <begin position="362"/>
        <end position="380"/>
    </location>
</feature>
<dbReference type="Proteomes" id="UP001578633">
    <property type="component" value="Chromosome 10"/>
</dbReference>
<sequence length="453" mass="50583">MPEIAEVARIVSFLRKHAVGKTIEAVKAQEDNIVFGKVGTSATAFKEALTGKKIVDARQQGKYFWLVMDSPPHPLMHFGMAGWMKFSNDESAYYRPTKPEEAEWPPKYWKFILQLKDSKNEVALVDARRLARVRLVDATAEDMRKTTPLKENGPDPVIDKDILTVDWLSTKLRSKKVPVKALLLDDEVMYQARLHPEQYSNTFSDEQIKRLHDAIMYVCDTAVEANGDSDAFPKDWLMKHRWGKGKKEAQKLPTGEKITFLKVGGRTSAIVPSVQKKTAAVAGDVSEGADEEDADEEAKPKKGGKRKANTVKEEDDEVEEDAPAKPKRGRKSAKEQVKEEVKEESSNEAEEMPAKAKRGRKNVKEEVEGKTVDAAEEKLPARTKPGSKKAKEDVKEVEEQVDEEAADGAEEMQPTKKRKTAANGTAKKTKAPAKEVTKGNETGEKRRSGRLSK</sequence>
<dbReference type="CDD" id="cd08972">
    <property type="entry name" value="PF_Nei_N"/>
    <property type="match status" value="1"/>
</dbReference>
<keyword evidence="9" id="KW-0326">Glycosidase</keyword>
<feature type="compositionally biased region" description="Basic and acidic residues" evidence="10">
    <location>
        <begin position="389"/>
        <end position="398"/>
    </location>
</feature>
<dbReference type="PANTHER" id="PTHR22993:SF9">
    <property type="entry name" value="FORMAMIDOPYRIMIDINE-DNA GLYCOSYLASE"/>
    <property type="match status" value="1"/>
</dbReference>
<evidence type="ECO:0000256" key="1">
    <source>
        <dbReference type="ARBA" id="ARBA00001668"/>
    </source>
</evidence>
<keyword evidence="4" id="KW-0378">Hydrolase</keyword>
<dbReference type="EMBL" id="JBHGVX010000010">
    <property type="protein sequence ID" value="KAL1792126.1"/>
    <property type="molecule type" value="Genomic_DNA"/>
</dbReference>
<dbReference type="InterPro" id="IPR015886">
    <property type="entry name" value="H2TH_FPG"/>
</dbReference>
<comment type="caution">
    <text evidence="12">The sequence shown here is derived from an EMBL/GenBank/DDBJ whole genome shotgun (WGS) entry which is preliminary data.</text>
</comment>
<feature type="compositionally biased region" description="Acidic residues" evidence="10">
    <location>
        <begin position="287"/>
        <end position="296"/>
    </location>
</feature>
<feature type="compositionally biased region" description="Basic and acidic residues" evidence="10">
    <location>
        <begin position="432"/>
        <end position="446"/>
    </location>
</feature>
<dbReference type="SUPFAM" id="SSF46946">
    <property type="entry name" value="S13-like H2TH domain"/>
    <property type="match status" value="1"/>
</dbReference>
<dbReference type="PROSITE" id="PS51068">
    <property type="entry name" value="FPG_CAT"/>
    <property type="match status" value="1"/>
</dbReference>
<evidence type="ECO:0000256" key="10">
    <source>
        <dbReference type="SAM" id="MobiDB-lite"/>
    </source>
</evidence>
<evidence type="ECO:0000256" key="2">
    <source>
        <dbReference type="ARBA" id="ARBA00009409"/>
    </source>
</evidence>
<keyword evidence="3" id="KW-0227">DNA damage</keyword>
<evidence type="ECO:0000256" key="9">
    <source>
        <dbReference type="ARBA" id="ARBA00023295"/>
    </source>
</evidence>
<proteinExistence type="inferred from homology"/>
<dbReference type="SUPFAM" id="SSF81624">
    <property type="entry name" value="N-terminal domain of MutM-like DNA repair proteins"/>
    <property type="match status" value="1"/>
</dbReference>
<dbReference type="PANTHER" id="PTHR22993">
    <property type="entry name" value="FORMAMIDOPYRIMIDINE-DNA GLYCOSYLASE"/>
    <property type="match status" value="1"/>
</dbReference>
<feature type="domain" description="Formamidopyrimidine-DNA glycosylase catalytic" evidence="11">
    <location>
        <begin position="2"/>
        <end position="131"/>
    </location>
</feature>
<gene>
    <name evidence="12" type="ORF">ACET3X_009877</name>
</gene>
<evidence type="ECO:0000256" key="5">
    <source>
        <dbReference type="ARBA" id="ARBA00023125"/>
    </source>
</evidence>
<evidence type="ECO:0000256" key="3">
    <source>
        <dbReference type="ARBA" id="ARBA00022763"/>
    </source>
</evidence>
<dbReference type="Gene3D" id="1.10.8.50">
    <property type="match status" value="1"/>
</dbReference>
<dbReference type="Gene3D" id="3.20.190.10">
    <property type="entry name" value="MutM-like, N-terminal"/>
    <property type="match status" value="1"/>
</dbReference>
<reference evidence="12 13" key="1">
    <citation type="submission" date="2024-09" db="EMBL/GenBank/DDBJ databases">
        <title>T2T genomes of carrot and Alternaria dauci and their utility for understanding host-pathogen interaction during carrot leaf blight disease.</title>
        <authorList>
            <person name="Liu W."/>
            <person name="Xu S."/>
            <person name="Ou C."/>
            <person name="Liu X."/>
            <person name="Zhuang F."/>
            <person name="Deng X.W."/>
        </authorList>
    </citation>
    <scope>NUCLEOTIDE SEQUENCE [LARGE SCALE GENOMIC DNA]</scope>
    <source>
        <strain evidence="12 13">A2016</strain>
    </source>
</reference>
<evidence type="ECO:0000256" key="7">
    <source>
        <dbReference type="ARBA" id="ARBA00023239"/>
    </source>
</evidence>
<feature type="compositionally biased region" description="Basic and acidic residues" evidence="10">
    <location>
        <begin position="332"/>
        <end position="345"/>
    </location>
</feature>
<keyword evidence="5" id="KW-0238">DNA-binding</keyword>
<dbReference type="SMART" id="SM01232">
    <property type="entry name" value="H2TH"/>
    <property type="match status" value="1"/>
</dbReference>
<organism evidence="12 13">
    <name type="scientific">Alternaria dauci</name>
    <dbReference type="NCBI Taxonomy" id="48095"/>
    <lineage>
        <taxon>Eukaryota</taxon>
        <taxon>Fungi</taxon>
        <taxon>Dikarya</taxon>
        <taxon>Ascomycota</taxon>
        <taxon>Pezizomycotina</taxon>
        <taxon>Dothideomycetes</taxon>
        <taxon>Pleosporomycetidae</taxon>
        <taxon>Pleosporales</taxon>
        <taxon>Pleosporineae</taxon>
        <taxon>Pleosporaceae</taxon>
        <taxon>Alternaria</taxon>
        <taxon>Alternaria sect. Porri</taxon>
    </lineage>
</organism>
<evidence type="ECO:0000256" key="8">
    <source>
        <dbReference type="ARBA" id="ARBA00023268"/>
    </source>
</evidence>
<feature type="compositionally biased region" description="Acidic residues" evidence="10">
    <location>
        <begin position="399"/>
        <end position="410"/>
    </location>
</feature>
<dbReference type="InterPro" id="IPR035937">
    <property type="entry name" value="FPG_N"/>
</dbReference>
<keyword evidence="8" id="KW-0511">Multifunctional enzyme</keyword>
<keyword evidence="7" id="KW-0456">Lyase</keyword>
<comment type="catalytic activity">
    <reaction evidence="1">
        <text>Hydrolysis of DNA containing ring-opened 7-methylguanine residues, releasing 2,6-diamino-4-hydroxy-5-(N-methyl)formamidopyrimidine.</text>
        <dbReference type="EC" id="3.2.2.23"/>
    </reaction>
</comment>
<evidence type="ECO:0000313" key="13">
    <source>
        <dbReference type="Proteomes" id="UP001578633"/>
    </source>
</evidence>
<dbReference type="InterPro" id="IPR010979">
    <property type="entry name" value="Ribosomal_uS13-like_H2TH"/>
</dbReference>
<dbReference type="Pfam" id="PF01149">
    <property type="entry name" value="Fapy_DNA_glyco"/>
    <property type="match status" value="1"/>
</dbReference>
<dbReference type="SMART" id="SM00898">
    <property type="entry name" value="Fapy_DNA_glyco"/>
    <property type="match status" value="1"/>
</dbReference>
<evidence type="ECO:0000259" key="11">
    <source>
        <dbReference type="PROSITE" id="PS51068"/>
    </source>
</evidence>
<keyword evidence="6" id="KW-0234">DNA repair</keyword>
<evidence type="ECO:0000256" key="6">
    <source>
        <dbReference type="ARBA" id="ARBA00023204"/>
    </source>
</evidence>
<comment type="similarity">
    <text evidence="2">Belongs to the FPG family.</text>
</comment>
<accession>A0ABR3U939</accession>
<dbReference type="GeneID" id="96090199"/>
<evidence type="ECO:0000313" key="12">
    <source>
        <dbReference type="EMBL" id="KAL1792126.1"/>
    </source>
</evidence>
<dbReference type="InterPro" id="IPR012319">
    <property type="entry name" value="FPG_cat"/>
</dbReference>